<evidence type="ECO:0000256" key="1">
    <source>
        <dbReference type="SAM" id="Phobius"/>
    </source>
</evidence>
<feature type="transmembrane region" description="Helical" evidence="1">
    <location>
        <begin position="105"/>
        <end position="127"/>
    </location>
</feature>
<evidence type="ECO:0000259" key="2">
    <source>
        <dbReference type="PROSITE" id="PS50850"/>
    </source>
</evidence>
<dbReference type="PROSITE" id="PS50850">
    <property type="entry name" value="MFS"/>
    <property type="match status" value="1"/>
</dbReference>
<proteinExistence type="predicted"/>
<accession>A0A1J5P7M3</accession>
<dbReference type="GO" id="GO:0022857">
    <property type="term" value="F:transmembrane transporter activity"/>
    <property type="evidence" value="ECO:0007669"/>
    <property type="project" value="InterPro"/>
</dbReference>
<dbReference type="PANTHER" id="PTHR23518:SF2">
    <property type="entry name" value="MAJOR FACILITATOR SUPERFAMILY TRANSPORTER"/>
    <property type="match status" value="1"/>
</dbReference>
<dbReference type="InterPro" id="IPR020846">
    <property type="entry name" value="MFS_dom"/>
</dbReference>
<dbReference type="PANTHER" id="PTHR23518">
    <property type="entry name" value="C-METHYLTRANSFERASE"/>
    <property type="match status" value="1"/>
</dbReference>
<dbReference type="InterPro" id="IPR036259">
    <property type="entry name" value="MFS_trans_sf"/>
</dbReference>
<protein>
    <submittedName>
        <fullName evidence="3">Major facilitator superfamily protein</fullName>
    </submittedName>
</protein>
<feature type="transmembrane region" description="Helical" evidence="1">
    <location>
        <begin position="139"/>
        <end position="161"/>
    </location>
</feature>
<organism evidence="3">
    <name type="scientific">mine drainage metagenome</name>
    <dbReference type="NCBI Taxonomy" id="410659"/>
    <lineage>
        <taxon>unclassified sequences</taxon>
        <taxon>metagenomes</taxon>
        <taxon>ecological metagenomes</taxon>
    </lineage>
</organism>
<dbReference type="SUPFAM" id="SSF103473">
    <property type="entry name" value="MFS general substrate transporter"/>
    <property type="match status" value="1"/>
</dbReference>
<keyword evidence="1" id="KW-1133">Transmembrane helix</keyword>
<dbReference type="Pfam" id="PF07690">
    <property type="entry name" value="MFS_1"/>
    <property type="match status" value="1"/>
</dbReference>
<keyword evidence="1" id="KW-0472">Membrane</keyword>
<feature type="transmembrane region" description="Helical" evidence="1">
    <location>
        <begin position="80"/>
        <end position="99"/>
    </location>
</feature>
<gene>
    <name evidence="3" type="ORF">GALL_512140</name>
</gene>
<dbReference type="InterPro" id="IPR011701">
    <property type="entry name" value="MFS"/>
</dbReference>
<comment type="caution">
    <text evidence="3">The sequence shown here is derived from an EMBL/GenBank/DDBJ whole genome shotgun (WGS) entry which is preliminary data.</text>
</comment>
<dbReference type="EMBL" id="MLJW01006075">
    <property type="protein sequence ID" value="OIQ67210.1"/>
    <property type="molecule type" value="Genomic_DNA"/>
</dbReference>
<feature type="transmembrane region" description="Helical" evidence="1">
    <location>
        <begin position="52"/>
        <end position="73"/>
    </location>
</feature>
<feature type="transmembrane region" description="Helical" evidence="1">
    <location>
        <begin position="167"/>
        <end position="184"/>
    </location>
</feature>
<reference evidence="3" key="1">
    <citation type="submission" date="2016-10" db="EMBL/GenBank/DDBJ databases">
        <title>Sequence of Gallionella enrichment culture.</title>
        <authorList>
            <person name="Poehlein A."/>
            <person name="Muehling M."/>
            <person name="Daniel R."/>
        </authorList>
    </citation>
    <scope>NUCLEOTIDE SEQUENCE</scope>
</reference>
<dbReference type="Gene3D" id="1.20.1250.20">
    <property type="entry name" value="MFS general substrate transporter like domains"/>
    <property type="match status" value="1"/>
</dbReference>
<sequence>MRLIPNWKLLSKTFILLLTFSFISQLALSMFEGTFALHSQRLFSFGPQQLSLVFIVCGSLMGFLQLGPIAWLIEKKGENALLPFGFLSLGIGIFMLTTSREMEWILIYVAFISTGMAILTPSLASLITKDSEKEYGASLGIFSSVNSLGQVAGVVIGGVIMIWSNHLAYWIVAIVLIVSAYLVLPKNKLLILKS</sequence>
<keyword evidence="1" id="KW-0812">Transmembrane</keyword>
<evidence type="ECO:0000313" key="3">
    <source>
        <dbReference type="EMBL" id="OIQ67210.1"/>
    </source>
</evidence>
<dbReference type="AlphaFoldDB" id="A0A1J5P7M3"/>
<name>A0A1J5P7M3_9ZZZZ</name>
<feature type="domain" description="Major facilitator superfamily (MFS) profile" evidence="2">
    <location>
        <begin position="1"/>
        <end position="194"/>
    </location>
</feature>